<dbReference type="Proteomes" id="UP000000763">
    <property type="component" value="Chromosome 8"/>
</dbReference>
<evidence type="ECO:0000313" key="2">
    <source>
        <dbReference type="Proteomes" id="UP000000763"/>
    </source>
</evidence>
<gene>
    <name evidence="1" type="primary">OJ1705_C03.123</name>
</gene>
<proteinExistence type="predicted"/>
<reference evidence="2" key="2">
    <citation type="journal article" date="2008" name="Nucleic Acids Res.">
        <title>The rice annotation project database (RAP-DB): 2008 update.</title>
        <authorList>
            <consortium name="The rice annotation project (RAP)"/>
        </authorList>
    </citation>
    <scope>GENOME REANNOTATION</scope>
    <source>
        <strain evidence="2">cv. Nipponbare</strain>
    </source>
</reference>
<organism evidence="1 2">
    <name type="scientific">Oryza sativa subsp. japonica</name>
    <name type="common">Rice</name>
    <dbReference type="NCBI Taxonomy" id="39947"/>
    <lineage>
        <taxon>Eukaryota</taxon>
        <taxon>Viridiplantae</taxon>
        <taxon>Streptophyta</taxon>
        <taxon>Embryophyta</taxon>
        <taxon>Tracheophyta</taxon>
        <taxon>Spermatophyta</taxon>
        <taxon>Magnoliopsida</taxon>
        <taxon>Liliopsida</taxon>
        <taxon>Poales</taxon>
        <taxon>Poaceae</taxon>
        <taxon>BOP clade</taxon>
        <taxon>Oryzoideae</taxon>
        <taxon>Oryzeae</taxon>
        <taxon>Oryzinae</taxon>
        <taxon>Oryza</taxon>
        <taxon>Oryza sativa</taxon>
    </lineage>
</organism>
<reference evidence="2" key="1">
    <citation type="journal article" date="2005" name="Nature">
        <title>The map-based sequence of the rice genome.</title>
        <authorList>
            <consortium name="International rice genome sequencing project (IRGSP)"/>
            <person name="Matsumoto T."/>
            <person name="Wu J."/>
            <person name="Kanamori H."/>
            <person name="Katayose Y."/>
            <person name="Fujisawa M."/>
            <person name="Namiki N."/>
            <person name="Mizuno H."/>
            <person name="Yamamoto K."/>
            <person name="Antonio B.A."/>
            <person name="Baba T."/>
            <person name="Sakata K."/>
            <person name="Nagamura Y."/>
            <person name="Aoki H."/>
            <person name="Arikawa K."/>
            <person name="Arita K."/>
            <person name="Bito T."/>
            <person name="Chiden Y."/>
            <person name="Fujitsuka N."/>
            <person name="Fukunaka R."/>
            <person name="Hamada M."/>
            <person name="Harada C."/>
            <person name="Hayashi A."/>
            <person name="Hijishita S."/>
            <person name="Honda M."/>
            <person name="Hosokawa S."/>
            <person name="Ichikawa Y."/>
            <person name="Idonuma A."/>
            <person name="Iijima M."/>
            <person name="Ikeda M."/>
            <person name="Ikeno M."/>
            <person name="Ito K."/>
            <person name="Ito S."/>
            <person name="Ito T."/>
            <person name="Ito Y."/>
            <person name="Ito Y."/>
            <person name="Iwabuchi A."/>
            <person name="Kamiya K."/>
            <person name="Karasawa W."/>
            <person name="Kurita K."/>
            <person name="Katagiri S."/>
            <person name="Kikuta A."/>
            <person name="Kobayashi H."/>
            <person name="Kobayashi N."/>
            <person name="Machita K."/>
            <person name="Maehara T."/>
            <person name="Masukawa M."/>
            <person name="Mizubayashi T."/>
            <person name="Mukai Y."/>
            <person name="Nagasaki H."/>
            <person name="Nagata Y."/>
            <person name="Naito S."/>
            <person name="Nakashima M."/>
            <person name="Nakama Y."/>
            <person name="Nakamichi Y."/>
            <person name="Nakamura M."/>
            <person name="Meguro A."/>
            <person name="Negishi M."/>
            <person name="Ohta I."/>
            <person name="Ohta T."/>
            <person name="Okamoto M."/>
            <person name="Ono N."/>
            <person name="Saji S."/>
            <person name="Sakaguchi M."/>
            <person name="Sakai K."/>
            <person name="Shibata M."/>
            <person name="Shimokawa T."/>
            <person name="Song J."/>
            <person name="Takazaki Y."/>
            <person name="Terasawa K."/>
            <person name="Tsugane M."/>
            <person name="Tsuji K."/>
            <person name="Ueda S."/>
            <person name="Waki K."/>
            <person name="Yamagata H."/>
            <person name="Yamamoto M."/>
            <person name="Yamamoto S."/>
            <person name="Yamane H."/>
            <person name="Yoshiki S."/>
            <person name="Yoshihara R."/>
            <person name="Yukawa K."/>
            <person name="Zhong H."/>
            <person name="Yano M."/>
            <person name="Yuan Q."/>
            <person name="Ouyang S."/>
            <person name="Liu J."/>
            <person name="Jones K.M."/>
            <person name="Gansberger K."/>
            <person name="Moffat K."/>
            <person name="Hill J."/>
            <person name="Bera J."/>
            <person name="Fadrosh D."/>
            <person name="Jin S."/>
            <person name="Johri S."/>
            <person name="Kim M."/>
            <person name="Overton L."/>
            <person name="Reardon M."/>
            <person name="Tsitrin T."/>
            <person name="Vuong H."/>
            <person name="Weaver B."/>
            <person name="Ciecko A."/>
            <person name="Tallon L."/>
            <person name="Jackson J."/>
            <person name="Pai G."/>
            <person name="Aken S.V."/>
            <person name="Utterback T."/>
            <person name="Reidmuller S."/>
            <person name="Feldblyum T."/>
            <person name="Hsiao J."/>
            <person name="Zismann V."/>
            <person name="Iobst S."/>
            <person name="de Vazeille A.R."/>
            <person name="Buell C.R."/>
            <person name="Ying K."/>
            <person name="Li Y."/>
            <person name="Lu T."/>
            <person name="Huang Y."/>
            <person name="Zhao Q."/>
            <person name="Feng Q."/>
            <person name="Zhang L."/>
            <person name="Zhu J."/>
            <person name="Weng Q."/>
            <person name="Mu J."/>
            <person name="Lu Y."/>
            <person name="Fan D."/>
            <person name="Liu Y."/>
            <person name="Guan J."/>
            <person name="Zhang Y."/>
            <person name="Yu S."/>
            <person name="Liu X."/>
            <person name="Zhang Y."/>
            <person name="Hong G."/>
            <person name="Han B."/>
            <person name="Choisne N."/>
            <person name="Demange N."/>
            <person name="Orjeda G."/>
            <person name="Samain S."/>
            <person name="Cattolico L."/>
            <person name="Pelletier E."/>
            <person name="Couloux A."/>
            <person name="Segurens B."/>
            <person name="Wincker P."/>
            <person name="D'Hont A."/>
            <person name="Scarpelli C."/>
            <person name="Weissenbach J."/>
            <person name="Salanoubat M."/>
            <person name="Quetier F."/>
            <person name="Yu Y."/>
            <person name="Kim H.R."/>
            <person name="Rambo T."/>
            <person name="Currie J."/>
            <person name="Collura K."/>
            <person name="Luo M."/>
            <person name="Yang T."/>
            <person name="Ammiraju J.S.S."/>
            <person name="Engler F."/>
            <person name="Soderlund C."/>
            <person name="Wing R.A."/>
            <person name="Palmer L.E."/>
            <person name="de la Bastide M."/>
            <person name="Spiegel L."/>
            <person name="Nascimento L."/>
            <person name="Zutavern T."/>
            <person name="O'Shaughnessy A."/>
            <person name="Dike S."/>
            <person name="Dedhia N."/>
            <person name="Preston R."/>
            <person name="Balija V."/>
            <person name="McCombie W.R."/>
            <person name="Chow T."/>
            <person name="Chen H."/>
            <person name="Chung M."/>
            <person name="Chen C."/>
            <person name="Shaw J."/>
            <person name="Wu H."/>
            <person name="Hsiao K."/>
            <person name="Chao Y."/>
            <person name="Chu M."/>
            <person name="Cheng C."/>
            <person name="Hour A."/>
            <person name="Lee P."/>
            <person name="Lin S."/>
            <person name="Lin Y."/>
            <person name="Liou J."/>
            <person name="Liu S."/>
            <person name="Hsing Y."/>
            <person name="Raghuvanshi S."/>
            <person name="Mohanty A."/>
            <person name="Bharti A.K."/>
            <person name="Gaur A."/>
            <person name="Gupta V."/>
            <person name="Kumar D."/>
            <person name="Ravi V."/>
            <person name="Vij S."/>
            <person name="Kapur A."/>
            <person name="Khurana P."/>
            <person name="Khurana P."/>
            <person name="Khurana J.P."/>
            <person name="Tyagi A.K."/>
            <person name="Gaikwad K."/>
            <person name="Singh A."/>
            <person name="Dalal V."/>
            <person name="Srivastava S."/>
            <person name="Dixit A."/>
            <person name="Pal A.K."/>
            <person name="Ghazi I.A."/>
            <person name="Yadav M."/>
            <person name="Pandit A."/>
            <person name="Bhargava A."/>
            <person name="Sureshbabu K."/>
            <person name="Batra K."/>
            <person name="Sharma T.R."/>
            <person name="Mohapatra T."/>
            <person name="Singh N.K."/>
            <person name="Messing J."/>
            <person name="Nelson A.B."/>
            <person name="Fuks G."/>
            <person name="Kavchok S."/>
            <person name="Keizer G."/>
            <person name="Linton E."/>
            <person name="Llaca V."/>
            <person name="Song R."/>
            <person name="Tanyolac B."/>
            <person name="Young S."/>
            <person name="Ho-Il K."/>
            <person name="Hahn J.H."/>
            <person name="Sangsakoo G."/>
            <person name="Vanavichit A."/>
            <person name="de Mattos Luiz.A.T."/>
            <person name="Zimmer P.D."/>
            <person name="Malone G."/>
            <person name="Dellagostin O."/>
            <person name="de Oliveira A.C."/>
            <person name="Bevan M."/>
            <person name="Bancroft I."/>
            <person name="Minx P."/>
            <person name="Cordum H."/>
            <person name="Wilson R."/>
            <person name="Cheng Z."/>
            <person name="Jin W."/>
            <person name="Jiang J."/>
            <person name="Leong S.A."/>
            <person name="Iwama H."/>
            <person name="Gojobori T."/>
            <person name="Itoh T."/>
            <person name="Niimura Y."/>
            <person name="Fujii Y."/>
            <person name="Habara T."/>
            <person name="Sakai H."/>
            <person name="Sato Y."/>
            <person name="Wilson G."/>
            <person name="Kumar K."/>
            <person name="McCouch S."/>
            <person name="Juretic N."/>
            <person name="Hoen D."/>
            <person name="Wright S."/>
            <person name="Bruskiewich R."/>
            <person name="Bureau T."/>
            <person name="Miyao A."/>
            <person name="Hirochika H."/>
            <person name="Nishikawa T."/>
            <person name="Kadowaki K."/>
            <person name="Sugiura M."/>
            <person name="Burr B."/>
            <person name="Sasaki T."/>
        </authorList>
    </citation>
    <scope>NUCLEOTIDE SEQUENCE [LARGE SCALE GENOMIC DNA]</scope>
    <source>
        <strain evidence="2">cv. Nipponbare</strain>
    </source>
</reference>
<accession>Q8GVV2</accession>
<name>Q8GVV2_ORYSJ</name>
<dbReference type="AlphaFoldDB" id="Q8GVV2"/>
<evidence type="ECO:0000313" key="1">
    <source>
        <dbReference type="EMBL" id="BAC45102.1"/>
    </source>
</evidence>
<sequence>MARKQDHELGLTKKGHVKTIEEKVEAPQCGPFGPIGQTMPILQMKLQTTTSTTLIDLQKVAARIEERIYKIAIDFVRCNTSALLLIC</sequence>
<dbReference type="EMBL" id="AP003962">
    <property type="protein sequence ID" value="BAC45102.1"/>
    <property type="molecule type" value="Genomic_DNA"/>
</dbReference>
<protein>
    <submittedName>
        <fullName evidence="1">Uncharacterized protein</fullName>
    </submittedName>
</protein>